<feature type="signal peptide" evidence="1">
    <location>
        <begin position="1"/>
        <end position="23"/>
    </location>
</feature>
<dbReference type="HOGENOM" id="CLU_2281612_0_0_1"/>
<dbReference type="Gramene" id="rna26899">
    <property type="protein sequence ID" value="RHN64116.1"/>
    <property type="gene ID" value="gene26899"/>
</dbReference>
<reference evidence="2 4" key="2">
    <citation type="journal article" date="2014" name="BMC Genomics">
        <title>An improved genome release (version Mt4.0) for the model legume Medicago truncatula.</title>
        <authorList>
            <person name="Tang H."/>
            <person name="Krishnakumar V."/>
            <person name="Bidwell S."/>
            <person name="Rosen B."/>
            <person name="Chan A."/>
            <person name="Zhou S."/>
            <person name="Gentzbittel L."/>
            <person name="Childs K.L."/>
            <person name="Yandell M."/>
            <person name="Gundlach H."/>
            <person name="Mayer K.F."/>
            <person name="Schwartz D.C."/>
            <person name="Town C.D."/>
        </authorList>
    </citation>
    <scope>GENOME REANNOTATION</scope>
    <source>
        <strain evidence="2">A17</strain>
        <strain evidence="4">cv. Jemalong A17</strain>
    </source>
</reference>
<evidence type="ECO:0000313" key="3">
    <source>
        <dbReference type="EMBL" id="RHN64116.1"/>
    </source>
</evidence>
<sequence>MGQFSFHSIIVWVEVTITGLSWLEPLVLPMGRQEVVISSHHVLTGFNQSVHGSSQSWRGDDIYPFFYQFGSTTSVGNPILDLPNWVQLGYTEQYPLQKLKYY</sequence>
<proteinExistence type="predicted"/>
<reference evidence="4" key="3">
    <citation type="submission" date="2015-04" db="UniProtKB">
        <authorList>
            <consortium name="EnsemblPlants"/>
        </authorList>
    </citation>
    <scope>IDENTIFICATION</scope>
    <source>
        <strain evidence="4">cv. Jemalong A17</strain>
    </source>
</reference>
<evidence type="ECO:0000313" key="2">
    <source>
        <dbReference type="EMBL" id="KEH32191.1"/>
    </source>
</evidence>
<keyword evidence="1" id="KW-0732">Signal</keyword>
<gene>
    <name evidence="2" type="ordered locus">MTR_4g117180</name>
    <name evidence="3" type="ORF">MtrunA17_Chr4g0065641</name>
</gene>
<organism evidence="2 5">
    <name type="scientific">Medicago truncatula</name>
    <name type="common">Barrel medic</name>
    <name type="synonym">Medicago tribuloides</name>
    <dbReference type="NCBI Taxonomy" id="3880"/>
    <lineage>
        <taxon>Eukaryota</taxon>
        <taxon>Viridiplantae</taxon>
        <taxon>Streptophyta</taxon>
        <taxon>Embryophyta</taxon>
        <taxon>Tracheophyta</taxon>
        <taxon>Spermatophyta</taxon>
        <taxon>Magnoliopsida</taxon>
        <taxon>eudicotyledons</taxon>
        <taxon>Gunneridae</taxon>
        <taxon>Pentapetalae</taxon>
        <taxon>rosids</taxon>
        <taxon>fabids</taxon>
        <taxon>Fabales</taxon>
        <taxon>Fabaceae</taxon>
        <taxon>Papilionoideae</taxon>
        <taxon>50 kb inversion clade</taxon>
        <taxon>NPAAA clade</taxon>
        <taxon>Hologalegina</taxon>
        <taxon>IRL clade</taxon>
        <taxon>Trifolieae</taxon>
        <taxon>Medicago</taxon>
    </lineage>
</organism>
<dbReference type="Proteomes" id="UP000265566">
    <property type="component" value="Chromosome 4"/>
</dbReference>
<dbReference type="PaxDb" id="3880-AES84844"/>
<accession>G8A056</accession>
<dbReference type="Proteomes" id="UP000002051">
    <property type="component" value="Chromosome 4"/>
</dbReference>
<evidence type="ECO:0000313" key="5">
    <source>
        <dbReference type="Proteomes" id="UP000002051"/>
    </source>
</evidence>
<reference evidence="2 4" key="1">
    <citation type="journal article" date="2011" name="Nature">
        <title>The Medicago genome provides insight into the evolution of rhizobial symbioses.</title>
        <authorList>
            <person name="Young N.D."/>
            <person name="Debelle F."/>
            <person name="Oldroyd G.E."/>
            <person name="Geurts R."/>
            <person name="Cannon S.B."/>
            <person name="Udvardi M.K."/>
            <person name="Benedito V.A."/>
            <person name="Mayer K.F."/>
            <person name="Gouzy J."/>
            <person name="Schoof H."/>
            <person name="Van de Peer Y."/>
            <person name="Proost S."/>
            <person name="Cook D.R."/>
            <person name="Meyers B.C."/>
            <person name="Spannagl M."/>
            <person name="Cheung F."/>
            <person name="De Mita S."/>
            <person name="Krishnakumar V."/>
            <person name="Gundlach H."/>
            <person name="Zhou S."/>
            <person name="Mudge J."/>
            <person name="Bharti A.K."/>
            <person name="Murray J.D."/>
            <person name="Naoumkina M.A."/>
            <person name="Rosen B."/>
            <person name="Silverstein K.A."/>
            <person name="Tang H."/>
            <person name="Rombauts S."/>
            <person name="Zhao P.X."/>
            <person name="Zhou P."/>
            <person name="Barbe V."/>
            <person name="Bardou P."/>
            <person name="Bechner M."/>
            <person name="Bellec A."/>
            <person name="Berger A."/>
            <person name="Berges H."/>
            <person name="Bidwell S."/>
            <person name="Bisseling T."/>
            <person name="Choisne N."/>
            <person name="Couloux A."/>
            <person name="Denny R."/>
            <person name="Deshpande S."/>
            <person name="Dai X."/>
            <person name="Doyle J.J."/>
            <person name="Dudez A.M."/>
            <person name="Farmer A.D."/>
            <person name="Fouteau S."/>
            <person name="Franken C."/>
            <person name="Gibelin C."/>
            <person name="Gish J."/>
            <person name="Goldstein S."/>
            <person name="Gonzalez A.J."/>
            <person name="Green P.J."/>
            <person name="Hallab A."/>
            <person name="Hartog M."/>
            <person name="Hua A."/>
            <person name="Humphray S.J."/>
            <person name="Jeong D.H."/>
            <person name="Jing Y."/>
            <person name="Jocker A."/>
            <person name="Kenton S.M."/>
            <person name="Kim D.J."/>
            <person name="Klee K."/>
            <person name="Lai H."/>
            <person name="Lang C."/>
            <person name="Lin S."/>
            <person name="Macmil S.L."/>
            <person name="Magdelenat G."/>
            <person name="Matthews L."/>
            <person name="McCorrison J."/>
            <person name="Monaghan E.L."/>
            <person name="Mun J.H."/>
            <person name="Najar F.Z."/>
            <person name="Nicholson C."/>
            <person name="Noirot C."/>
            <person name="O'Bleness M."/>
            <person name="Paule C.R."/>
            <person name="Poulain J."/>
            <person name="Prion F."/>
            <person name="Qin B."/>
            <person name="Qu C."/>
            <person name="Retzel E.F."/>
            <person name="Riddle C."/>
            <person name="Sallet E."/>
            <person name="Samain S."/>
            <person name="Samson N."/>
            <person name="Sanders I."/>
            <person name="Saurat O."/>
            <person name="Scarpelli C."/>
            <person name="Schiex T."/>
            <person name="Segurens B."/>
            <person name="Severin A.J."/>
            <person name="Sherrier D.J."/>
            <person name="Shi R."/>
            <person name="Sims S."/>
            <person name="Singer S.R."/>
            <person name="Sinharoy S."/>
            <person name="Sterck L."/>
            <person name="Viollet A."/>
            <person name="Wang B.B."/>
            <person name="Wang K."/>
            <person name="Wang M."/>
            <person name="Wang X."/>
            <person name="Warfsmann J."/>
            <person name="Weissenbach J."/>
            <person name="White D.D."/>
            <person name="White J.D."/>
            <person name="Wiley G.B."/>
            <person name="Wincker P."/>
            <person name="Xing Y."/>
            <person name="Yang L."/>
            <person name="Yao Z."/>
            <person name="Ying F."/>
            <person name="Zhai J."/>
            <person name="Zhou L."/>
            <person name="Zuber A."/>
            <person name="Denarie J."/>
            <person name="Dixon R.A."/>
            <person name="May G.D."/>
            <person name="Schwartz D.C."/>
            <person name="Rogers J."/>
            <person name="Quetier F."/>
            <person name="Town C.D."/>
            <person name="Roe B.A."/>
        </authorList>
    </citation>
    <scope>NUCLEOTIDE SEQUENCE [LARGE SCALE GENOMIC DNA]</scope>
    <source>
        <strain evidence="2">A17</strain>
        <strain evidence="4">cv. Jemalong A17</strain>
    </source>
</reference>
<feature type="chain" id="PRO_5014574373" evidence="1">
    <location>
        <begin position="24"/>
        <end position="102"/>
    </location>
</feature>
<keyword evidence="5" id="KW-1185">Reference proteome</keyword>
<evidence type="ECO:0000313" key="4">
    <source>
        <dbReference type="EnsemblPlants" id="KEH32191"/>
    </source>
</evidence>
<dbReference type="EMBL" id="CM001220">
    <property type="protein sequence ID" value="KEH32191.1"/>
    <property type="molecule type" value="Genomic_DNA"/>
</dbReference>
<protein>
    <submittedName>
        <fullName evidence="2 4">Uncharacterized protein</fullName>
    </submittedName>
</protein>
<dbReference type="EMBL" id="PSQE01000004">
    <property type="protein sequence ID" value="RHN64116.1"/>
    <property type="molecule type" value="Genomic_DNA"/>
</dbReference>
<dbReference type="AlphaFoldDB" id="G8A056"/>
<reference evidence="3" key="4">
    <citation type="journal article" date="2018" name="Nat. Plants">
        <title>Whole-genome landscape of Medicago truncatula symbiotic genes.</title>
        <authorList>
            <person name="Pecrix Y."/>
            <person name="Gamas P."/>
            <person name="Carrere S."/>
        </authorList>
    </citation>
    <scope>NUCLEOTIDE SEQUENCE</scope>
    <source>
        <tissue evidence="3">Leaves</tissue>
    </source>
</reference>
<dbReference type="EnsemblPlants" id="KEH32191">
    <property type="protein sequence ID" value="KEH32191"/>
    <property type="gene ID" value="MTR_4g117180"/>
</dbReference>
<evidence type="ECO:0000256" key="1">
    <source>
        <dbReference type="SAM" id="SignalP"/>
    </source>
</evidence>
<name>G8A056_MEDTR</name>